<evidence type="ECO:0000259" key="6">
    <source>
        <dbReference type="Pfam" id="PF00389"/>
    </source>
</evidence>
<dbReference type="InterPro" id="IPR029752">
    <property type="entry name" value="D-isomer_DH_CS1"/>
</dbReference>
<proteinExistence type="inferred from homology"/>
<protein>
    <recommendedName>
        <fullName evidence="10">Hydroxyacid dehydrogenase</fullName>
    </recommendedName>
</protein>
<dbReference type="Gene3D" id="3.40.50.720">
    <property type="entry name" value="NAD(P)-binding Rossmann-like Domain"/>
    <property type="match status" value="2"/>
</dbReference>
<dbReference type="OrthoDB" id="9793626at2"/>
<dbReference type="PANTHER" id="PTHR10996:SF178">
    <property type="entry name" value="2-HYDROXYACID DEHYDROGENASE YGL185C-RELATED"/>
    <property type="match status" value="1"/>
</dbReference>
<feature type="region of interest" description="Disordered" evidence="5">
    <location>
        <begin position="1"/>
        <end position="21"/>
    </location>
</feature>
<dbReference type="InterPro" id="IPR006140">
    <property type="entry name" value="D-isomer_DH_NAD-bd"/>
</dbReference>
<dbReference type="Pfam" id="PF00389">
    <property type="entry name" value="2-Hacid_dh"/>
    <property type="match status" value="1"/>
</dbReference>
<evidence type="ECO:0000256" key="5">
    <source>
        <dbReference type="SAM" id="MobiDB-lite"/>
    </source>
</evidence>
<evidence type="ECO:0000313" key="9">
    <source>
        <dbReference type="Proteomes" id="UP000248863"/>
    </source>
</evidence>
<gene>
    <name evidence="8" type="ORF">CH338_13480</name>
</gene>
<dbReference type="CDD" id="cd12156">
    <property type="entry name" value="HPPR"/>
    <property type="match status" value="1"/>
</dbReference>
<comment type="similarity">
    <text evidence="4">Belongs to the D-isomer specific 2-hydroxyacid dehydrogenase family.</text>
</comment>
<evidence type="ECO:0008006" key="10">
    <source>
        <dbReference type="Google" id="ProtNLM"/>
    </source>
</evidence>
<dbReference type="PROSITE" id="PS00065">
    <property type="entry name" value="D_2_HYDROXYACID_DH_1"/>
    <property type="match status" value="1"/>
</dbReference>
<keyword evidence="2 4" id="KW-0560">Oxidoreductase</keyword>
<name>A0A327KJA2_9BRAD</name>
<evidence type="ECO:0000256" key="2">
    <source>
        <dbReference type="ARBA" id="ARBA00023002"/>
    </source>
</evidence>
<dbReference type="SUPFAM" id="SSF51735">
    <property type="entry name" value="NAD(P)-binding Rossmann-fold domains"/>
    <property type="match status" value="1"/>
</dbReference>
<comment type="caution">
    <text evidence="8">The sequence shown here is derived from an EMBL/GenBank/DDBJ whole genome shotgun (WGS) entry which is preliminary data.</text>
</comment>
<keyword evidence="9" id="KW-1185">Reference proteome</keyword>
<dbReference type="AlphaFoldDB" id="A0A327KJA2"/>
<evidence type="ECO:0000259" key="7">
    <source>
        <dbReference type="Pfam" id="PF02826"/>
    </source>
</evidence>
<feature type="domain" description="D-isomer specific 2-hydroxyacid dehydrogenase NAD-binding" evidence="7">
    <location>
        <begin position="127"/>
        <end position="298"/>
    </location>
</feature>
<dbReference type="Pfam" id="PF02826">
    <property type="entry name" value="2-Hacid_dh_C"/>
    <property type="match status" value="1"/>
</dbReference>
<dbReference type="InterPro" id="IPR050223">
    <property type="entry name" value="D-isomer_2-hydroxyacid_DH"/>
</dbReference>
<reference evidence="8 9" key="1">
    <citation type="submission" date="2017-07" db="EMBL/GenBank/DDBJ databases">
        <title>Draft Genome Sequences of Select Purple Nonsulfur Bacteria.</title>
        <authorList>
            <person name="Lasarre B."/>
            <person name="Mckinlay J.B."/>
        </authorList>
    </citation>
    <scope>NUCLEOTIDE SEQUENCE [LARGE SCALE GENOMIC DNA]</scope>
    <source>
        <strain evidence="8 9">DSM 11907</strain>
    </source>
</reference>
<dbReference type="InterPro" id="IPR006139">
    <property type="entry name" value="D-isomer_2_OHA_DH_cat_dom"/>
</dbReference>
<keyword evidence="3" id="KW-0520">NAD</keyword>
<accession>A0A327KJA2</accession>
<organism evidence="8 9">
    <name type="scientific">Rhodoplanes elegans</name>
    <dbReference type="NCBI Taxonomy" id="29408"/>
    <lineage>
        <taxon>Bacteria</taxon>
        <taxon>Pseudomonadati</taxon>
        <taxon>Pseudomonadota</taxon>
        <taxon>Alphaproteobacteria</taxon>
        <taxon>Hyphomicrobiales</taxon>
        <taxon>Nitrobacteraceae</taxon>
        <taxon>Rhodoplanes</taxon>
    </lineage>
</organism>
<dbReference type="FunFam" id="3.40.50.720:FF:000213">
    <property type="entry name" value="Putative 2-hydroxyacid dehydrogenase"/>
    <property type="match status" value="1"/>
</dbReference>
<keyword evidence="1" id="KW-0521">NADP</keyword>
<evidence type="ECO:0000256" key="3">
    <source>
        <dbReference type="ARBA" id="ARBA00023027"/>
    </source>
</evidence>
<evidence type="ECO:0000256" key="4">
    <source>
        <dbReference type="RuleBase" id="RU003719"/>
    </source>
</evidence>
<dbReference type="GO" id="GO:0016618">
    <property type="term" value="F:hydroxypyruvate reductase [NAD(P)H] activity"/>
    <property type="evidence" value="ECO:0007669"/>
    <property type="project" value="TreeGrafter"/>
</dbReference>
<dbReference type="InterPro" id="IPR036291">
    <property type="entry name" value="NAD(P)-bd_dom_sf"/>
</dbReference>
<dbReference type="SUPFAM" id="SSF52283">
    <property type="entry name" value="Formate/glycerate dehydrogenase catalytic domain-like"/>
    <property type="match status" value="1"/>
</dbReference>
<feature type="compositionally biased region" description="Basic and acidic residues" evidence="5">
    <location>
        <begin position="7"/>
        <end position="21"/>
    </location>
</feature>
<dbReference type="EMBL" id="NPEU01000137">
    <property type="protein sequence ID" value="RAI38221.1"/>
    <property type="molecule type" value="Genomic_DNA"/>
</dbReference>
<dbReference type="Proteomes" id="UP000248863">
    <property type="component" value="Unassembled WGS sequence"/>
</dbReference>
<dbReference type="PANTHER" id="PTHR10996">
    <property type="entry name" value="2-HYDROXYACID DEHYDROGENASE-RELATED"/>
    <property type="match status" value="1"/>
</dbReference>
<feature type="domain" description="D-isomer specific 2-hydroxyacid dehydrogenase catalytic" evidence="6">
    <location>
        <begin position="81"/>
        <end position="324"/>
    </location>
</feature>
<evidence type="ECO:0000256" key="1">
    <source>
        <dbReference type="ARBA" id="ARBA00022857"/>
    </source>
</evidence>
<sequence length="332" mass="35719">MIVSRVRHGDTHTPHSSSRRREAVVPDHALLVFGFIPPDLRATLSERFALVELDRARAAPWTGFDIAVTTGIVGAGRREFDLCPDLRLVVSQGIGLETFDLAEARRRGIAVAHTPDEIAEDVGDAAIAMIYAVLRGTLRADAFVRAGRWGKERIAATRRVAGRTVGIVGLGRIGRHVADRATAIGMRVLYHTRRRAEAPYEWMADVVTLATRSDVLVLACPGGEATRHLVDATVLDALGPDGVLVNVARGSVVDEAALLDALEGGRIHGAALDVFATEPAIDPRFLALDNVVLSPHSASITRETRAAIIARMIDDIDAYRNGRPFFDAAAAP</sequence>
<dbReference type="GO" id="GO:0005829">
    <property type="term" value="C:cytosol"/>
    <property type="evidence" value="ECO:0007669"/>
    <property type="project" value="TreeGrafter"/>
</dbReference>
<evidence type="ECO:0000313" key="8">
    <source>
        <dbReference type="EMBL" id="RAI38221.1"/>
    </source>
</evidence>
<dbReference type="GO" id="GO:0030267">
    <property type="term" value="F:glyoxylate reductase (NADPH) activity"/>
    <property type="evidence" value="ECO:0007669"/>
    <property type="project" value="TreeGrafter"/>
</dbReference>
<dbReference type="GO" id="GO:0051287">
    <property type="term" value="F:NAD binding"/>
    <property type="evidence" value="ECO:0007669"/>
    <property type="project" value="InterPro"/>
</dbReference>